<reference evidence="1" key="2">
    <citation type="submission" date="2020-09" db="EMBL/GenBank/DDBJ databases">
        <authorList>
            <person name="Sun Q."/>
            <person name="Zhou Y."/>
        </authorList>
    </citation>
    <scope>NUCLEOTIDE SEQUENCE</scope>
    <source>
        <strain evidence="1">CGMCC 4.7306</strain>
    </source>
</reference>
<dbReference type="EMBL" id="BMMZ01000002">
    <property type="protein sequence ID" value="GGL52455.1"/>
    <property type="molecule type" value="Genomic_DNA"/>
</dbReference>
<gene>
    <name evidence="1" type="ORF">GCM10011575_08540</name>
</gene>
<reference evidence="1" key="1">
    <citation type="journal article" date="2014" name="Int. J. Syst. Evol. Microbiol.">
        <title>Complete genome sequence of Corynebacterium casei LMG S-19264T (=DSM 44701T), isolated from a smear-ripened cheese.</title>
        <authorList>
            <consortium name="US DOE Joint Genome Institute (JGI-PGF)"/>
            <person name="Walter F."/>
            <person name="Albersmeier A."/>
            <person name="Kalinowski J."/>
            <person name="Ruckert C."/>
        </authorList>
    </citation>
    <scope>NUCLEOTIDE SEQUENCE</scope>
    <source>
        <strain evidence="1">CGMCC 4.7306</strain>
    </source>
</reference>
<comment type="caution">
    <text evidence="1">The sequence shown here is derived from an EMBL/GenBank/DDBJ whole genome shotgun (WGS) entry which is preliminary data.</text>
</comment>
<evidence type="ECO:0000313" key="1">
    <source>
        <dbReference type="EMBL" id="GGL52455.1"/>
    </source>
</evidence>
<dbReference type="RefSeq" id="WP_188893948.1">
    <property type="nucleotide sequence ID" value="NZ_BMMZ01000002.1"/>
</dbReference>
<organism evidence="1 2">
    <name type="scientific">Microlunatus endophyticus</name>
    <dbReference type="NCBI Taxonomy" id="1716077"/>
    <lineage>
        <taxon>Bacteria</taxon>
        <taxon>Bacillati</taxon>
        <taxon>Actinomycetota</taxon>
        <taxon>Actinomycetes</taxon>
        <taxon>Propionibacteriales</taxon>
        <taxon>Propionibacteriaceae</taxon>
        <taxon>Microlunatus</taxon>
    </lineage>
</organism>
<proteinExistence type="predicted"/>
<keyword evidence="2" id="KW-1185">Reference proteome</keyword>
<dbReference type="Proteomes" id="UP000613840">
    <property type="component" value="Unassembled WGS sequence"/>
</dbReference>
<sequence>MSSRDLVAGLARAGRKVPGVPAARRMVIPWLRDNDLLRRLARRLWMTEVGADGRGADLTAGKLLGGVGRDTLPVLLVDLTRVPADGLETVVDELAEIQLITAAFRPVLLLDAPAFAVARKYGYPPELVPRSPTEVDRIAYWKRLRRTYGTALRCTVGAEGLTPDERVFLFSLSQDG</sequence>
<evidence type="ECO:0000313" key="2">
    <source>
        <dbReference type="Proteomes" id="UP000613840"/>
    </source>
</evidence>
<name>A0A917S1P7_9ACTN</name>
<protein>
    <submittedName>
        <fullName evidence="1">Uncharacterized protein</fullName>
    </submittedName>
</protein>
<accession>A0A917S1P7</accession>
<dbReference type="AlphaFoldDB" id="A0A917S1P7"/>